<sequence length="147" mass="16921">MLKSFFASYMACQVRIIDKARLKLFLKKNNPDALPPTRDALYLHVKRAYYHSLIWKMANCPRPILPDPAEWGWEMTDIGLKPILMIKNGIPESALKFISCNCTTNCRNNRCGCRKANLPCTLYCGYVKNYVIFCVNAPNTIHDEEED</sequence>
<gene>
    <name evidence="1" type="ORF">MNOR_LOCUS40615</name>
</gene>
<comment type="caution">
    <text evidence="1">The sequence shown here is derived from an EMBL/GenBank/DDBJ whole genome shotgun (WGS) entry which is preliminary data.</text>
</comment>
<name>A0AAV2SWI2_MEGNR</name>
<evidence type="ECO:0000313" key="2">
    <source>
        <dbReference type="Proteomes" id="UP001497623"/>
    </source>
</evidence>
<dbReference type="Proteomes" id="UP001497623">
    <property type="component" value="Unassembled WGS sequence"/>
</dbReference>
<accession>A0AAV2SWI2</accession>
<organism evidence="1 2">
    <name type="scientific">Meganyctiphanes norvegica</name>
    <name type="common">Northern krill</name>
    <name type="synonym">Thysanopoda norvegica</name>
    <dbReference type="NCBI Taxonomy" id="48144"/>
    <lineage>
        <taxon>Eukaryota</taxon>
        <taxon>Metazoa</taxon>
        <taxon>Ecdysozoa</taxon>
        <taxon>Arthropoda</taxon>
        <taxon>Crustacea</taxon>
        <taxon>Multicrustacea</taxon>
        <taxon>Malacostraca</taxon>
        <taxon>Eumalacostraca</taxon>
        <taxon>Eucarida</taxon>
        <taxon>Euphausiacea</taxon>
        <taxon>Euphausiidae</taxon>
        <taxon>Meganyctiphanes</taxon>
    </lineage>
</organism>
<keyword evidence="2" id="KW-1185">Reference proteome</keyword>
<dbReference type="EMBL" id="CAXKWB010127931">
    <property type="protein sequence ID" value="CAL4240631.1"/>
    <property type="molecule type" value="Genomic_DNA"/>
</dbReference>
<evidence type="ECO:0000313" key="1">
    <source>
        <dbReference type="EMBL" id="CAL4240631.1"/>
    </source>
</evidence>
<proteinExistence type="predicted"/>
<reference evidence="1 2" key="1">
    <citation type="submission" date="2024-05" db="EMBL/GenBank/DDBJ databases">
        <authorList>
            <person name="Wallberg A."/>
        </authorList>
    </citation>
    <scope>NUCLEOTIDE SEQUENCE [LARGE SCALE GENOMIC DNA]</scope>
</reference>
<protein>
    <submittedName>
        <fullName evidence="1">Uncharacterized protein</fullName>
    </submittedName>
</protein>
<dbReference type="AlphaFoldDB" id="A0AAV2SWI2"/>